<dbReference type="AlphaFoldDB" id="A0A1W1CK60"/>
<feature type="domain" description="Outer membrane protein beta-barrel" evidence="2">
    <location>
        <begin position="78"/>
        <end position="240"/>
    </location>
</feature>
<dbReference type="InterPro" id="IPR027385">
    <property type="entry name" value="Beta-barrel_OMP"/>
</dbReference>
<evidence type="ECO:0000259" key="2">
    <source>
        <dbReference type="Pfam" id="PF13505"/>
    </source>
</evidence>
<name>A0A1W1CK60_9ZZZZ</name>
<accession>A0A1W1CK60</accession>
<keyword evidence="1" id="KW-0732">Signal</keyword>
<organism evidence="3">
    <name type="scientific">hydrothermal vent metagenome</name>
    <dbReference type="NCBI Taxonomy" id="652676"/>
    <lineage>
        <taxon>unclassified sequences</taxon>
        <taxon>metagenomes</taxon>
        <taxon>ecological metagenomes</taxon>
    </lineage>
</organism>
<evidence type="ECO:0000256" key="1">
    <source>
        <dbReference type="ARBA" id="ARBA00022729"/>
    </source>
</evidence>
<dbReference type="Pfam" id="PF13505">
    <property type="entry name" value="OMP_b-brl"/>
    <property type="match status" value="1"/>
</dbReference>
<gene>
    <name evidence="3" type="ORF">MNB_SV-12-1924</name>
</gene>
<evidence type="ECO:0000313" key="3">
    <source>
        <dbReference type="EMBL" id="SFV66258.1"/>
    </source>
</evidence>
<proteinExistence type="predicted"/>
<protein>
    <submittedName>
        <fullName evidence="3">Putative outer membrane protein A</fullName>
    </submittedName>
</protein>
<dbReference type="SUPFAM" id="SSF56925">
    <property type="entry name" value="OMPA-like"/>
    <property type="match status" value="1"/>
</dbReference>
<dbReference type="EMBL" id="FPHE01000151">
    <property type="protein sequence ID" value="SFV66258.1"/>
    <property type="molecule type" value="Genomic_DNA"/>
</dbReference>
<dbReference type="InterPro" id="IPR011250">
    <property type="entry name" value="OMP/PagP_B-barrel"/>
</dbReference>
<reference evidence="3" key="1">
    <citation type="submission" date="2016-10" db="EMBL/GenBank/DDBJ databases">
        <authorList>
            <person name="de Groot N.N."/>
        </authorList>
    </citation>
    <scope>NUCLEOTIDE SEQUENCE</scope>
</reference>
<sequence length="240" mass="26163">MKLKSSIVAIIALSSMSFAGGDIGGATTFENTDYIEAEVGAVEPVISEPAVRETVVQEVKKPDVVAVKKEEPKQESSTPAGAFYIGVAVSAMATRLDDRANVFGDERYQDRQTGITGVIGYDFMDYLGAELRAAISVDGANGNNDDMQQFGLYLKPKMPLMDDKMNIYGLLGYSMINMSDDWDGVNEIYDGDNDGFSFGLGLDYGVTENISVFTDYVNYLRNYGGTNSQWGANLGLKYNF</sequence>
<dbReference type="Gene3D" id="2.40.160.20">
    <property type="match status" value="1"/>
</dbReference>